<sequence length="327" mass="36616">MLLISPAFHGYWKAISDALKFRGHEVHPHCYDAPNGLSGKVQNKLIHELPVALQWHGLREAASVRAVRALDRVQPDVILVIKGDQLTDTWWSAAEKSGAARVLWLYDELERMSYSPERLRELGPVVSYSKRDVEALRLAGVQAAHVPDAHDSLMEFTPKPIKGLSFIGARYPRREELLRAVAVEGIDVVAFGREWSRSLWDIARTRRFRGAGFPSGGDVPRAEYYGIMAGSSAALNMHGDGHDFSMRTFEAPGVGGLSLIDKPEVERYYDVGTETLVYSGAEDVVDIMRRAELDSVWSQSIRDAGRRKTLAKHTFVHRVAEIEQLWG</sequence>
<feature type="domain" description="Spore protein YkvP/CgeB glycosyl transferase-like" evidence="1">
    <location>
        <begin position="174"/>
        <end position="323"/>
    </location>
</feature>
<dbReference type="EMBL" id="WBJX01000001">
    <property type="protein sequence ID" value="KAB1639942.1"/>
    <property type="molecule type" value="Genomic_DNA"/>
</dbReference>
<evidence type="ECO:0000313" key="3">
    <source>
        <dbReference type="Proteomes" id="UP000490386"/>
    </source>
</evidence>
<organism evidence="2 3">
    <name type="scientific">Pseudoclavibacter terrae</name>
    <dbReference type="NCBI Taxonomy" id="1530195"/>
    <lineage>
        <taxon>Bacteria</taxon>
        <taxon>Bacillati</taxon>
        <taxon>Actinomycetota</taxon>
        <taxon>Actinomycetes</taxon>
        <taxon>Micrococcales</taxon>
        <taxon>Microbacteriaceae</taxon>
        <taxon>Pseudoclavibacter</taxon>
    </lineage>
</organism>
<keyword evidence="3" id="KW-1185">Reference proteome</keyword>
<proteinExistence type="predicted"/>
<dbReference type="AlphaFoldDB" id="A0A7J5B711"/>
<gene>
    <name evidence="2" type="ORF">F8O03_02215</name>
</gene>
<comment type="caution">
    <text evidence="2">The sequence shown here is derived from an EMBL/GenBank/DDBJ whole genome shotgun (WGS) entry which is preliminary data.</text>
</comment>
<dbReference type="GO" id="GO:0016740">
    <property type="term" value="F:transferase activity"/>
    <property type="evidence" value="ECO:0007669"/>
    <property type="project" value="UniProtKB-KW"/>
</dbReference>
<dbReference type="Proteomes" id="UP000490386">
    <property type="component" value="Unassembled WGS sequence"/>
</dbReference>
<accession>A0A7J5B711</accession>
<dbReference type="Pfam" id="PF13524">
    <property type="entry name" value="Glyco_trans_1_2"/>
    <property type="match status" value="1"/>
</dbReference>
<keyword evidence="2" id="KW-0808">Transferase</keyword>
<evidence type="ECO:0000259" key="1">
    <source>
        <dbReference type="Pfam" id="PF13524"/>
    </source>
</evidence>
<evidence type="ECO:0000313" key="2">
    <source>
        <dbReference type="EMBL" id="KAB1639942.1"/>
    </source>
</evidence>
<name>A0A7J5B711_9MICO</name>
<dbReference type="OrthoDB" id="5165900at2"/>
<reference evidence="2 3" key="1">
    <citation type="submission" date="2019-09" db="EMBL/GenBank/DDBJ databases">
        <title>Phylogeny of genus Pseudoclavibacter and closely related genus.</title>
        <authorList>
            <person name="Li Y."/>
        </authorList>
    </citation>
    <scope>NUCLEOTIDE SEQUENCE [LARGE SCALE GENOMIC DNA]</scope>
    <source>
        <strain evidence="2 3">THG-MD12</strain>
    </source>
</reference>
<dbReference type="InterPro" id="IPR055259">
    <property type="entry name" value="YkvP/CgeB_Glyco_trans-like"/>
</dbReference>
<protein>
    <submittedName>
        <fullName evidence="2">Glycosyltransferase</fullName>
    </submittedName>
</protein>